<comment type="caution">
    <text evidence="2">The sequence shown here is derived from an EMBL/GenBank/DDBJ whole genome shotgun (WGS) entry which is preliminary data.</text>
</comment>
<dbReference type="GO" id="GO:0051087">
    <property type="term" value="F:protein-folding chaperone binding"/>
    <property type="evidence" value="ECO:0007669"/>
    <property type="project" value="TreeGrafter"/>
</dbReference>
<sequence>MADDEETKYQKFGRNIKINLRKKDPNSWWPRLASTTAKLHNVKIDWEKWVDDSDDEINDGSVPINTPDDQWTDSDDDNEEEEKKDAEKSKVEEVQEEPAPTSE</sequence>
<dbReference type="GO" id="GO:0051879">
    <property type="term" value="F:Hsp90 protein binding"/>
    <property type="evidence" value="ECO:0007669"/>
    <property type="project" value="InterPro"/>
</dbReference>
<protein>
    <recommendedName>
        <fullName evidence="4">CS domain-containing protein</fullName>
    </recommendedName>
</protein>
<dbReference type="GeneID" id="94836033"/>
<dbReference type="OrthoDB" id="1564555at2759"/>
<organism evidence="2 3">
    <name type="scientific">Tritrichomonas foetus</name>
    <dbReference type="NCBI Taxonomy" id="1144522"/>
    <lineage>
        <taxon>Eukaryota</taxon>
        <taxon>Metamonada</taxon>
        <taxon>Parabasalia</taxon>
        <taxon>Tritrichomonadida</taxon>
        <taxon>Tritrichomonadidae</taxon>
        <taxon>Tritrichomonas</taxon>
    </lineage>
</organism>
<dbReference type="GO" id="GO:0005829">
    <property type="term" value="C:cytosol"/>
    <property type="evidence" value="ECO:0007669"/>
    <property type="project" value="TreeGrafter"/>
</dbReference>
<dbReference type="AlphaFoldDB" id="A0A1J4KGA4"/>
<name>A0A1J4KGA4_9EUKA</name>
<feature type="compositionally biased region" description="Acidic residues" evidence="1">
    <location>
        <begin position="70"/>
        <end position="80"/>
    </location>
</feature>
<dbReference type="RefSeq" id="XP_068363567.1">
    <property type="nucleotide sequence ID" value="XM_068501329.1"/>
</dbReference>
<evidence type="ECO:0000256" key="1">
    <source>
        <dbReference type="SAM" id="MobiDB-lite"/>
    </source>
</evidence>
<dbReference type="EMBL" id="MLAK01000612">
    <property type="protein sequence ID" value="OHT10431.1"/>
    <property type="molecule type" value="Genomic_DNA"/>
</dbReference>
<dbReference type="SUPFAM" id="SSF49764">
    <property type="entry name" value="HSP20-like chaperones"/>
    <property type="match status" value="1"/>
</dbReference>
<dbReference type="GO" id="GO:0005634">
    <property type="term" value="C:nucleus"/>
    <property type="evidence" value="ECO:0007669"/>
    <property type="project" value="TreeGrafter"/>
</dbReference>
<dbReference type="GO" id="GO:0051131">
    <property type="term" value="P:chaperone-mediated protein complex assembly"/>
    <property type="evidence" value="ECO:0007669"/>
    <property type="project" value="TreeGrafter"/>
</dbReference>
<accession>A0A1J4KGA4</accession>
<dbReference type="Gene3D" id="2.60.40.790">
    <property type="match status" value="1"/>
</dbReference>
<dbReference type="Proteomes" id="UP000179807">
    <property type="component" value="Unassembled WGS sequence"/>
</dbReference>
<evidence type="ECO:0000313" key="2">
    <source>
        <dbReference type="EMBL" id="OHT10431.1"/>
    </source>
</evidence>
<dbReference type="PANTHER" id="PTHR22932">
    <property type="entry name" value="TELOMERASE-BINDING PROTEIN P23 HSP90 CO-CHAPERONE"/>
    <property type="match status" value="1"/>
</dbReference>
<keyword evidence="3" id="KW-1185">Reference proteome</keyword>
<dbReference type="GO" id="GO:0006457">
    <property type="term" value="P:protein folding"/>
    <property type="evidence" value="ECO:0007669"/>
    <property type="project" value="TreeGrafter"/>
</dbReference>
<dbReference type="VEuPathDB" id="TrichDB:TRFO_20318"/>
<evidence type="ECO:0008006" key="4">
    <source>
        <dbReference type="Google" id="ProtNLM"/>
    </source>
</evidence>
<evidence type="ECO:0000313" key="3">
    <source>
        <dbReference type="Proteomes" id="UP000179807"/>
    </source>
</evidence>
<gene>
    <name evidence="2" type="ORF">TRFO_20318</name>
</gene>
<dbReference type="PANTHER" id="PTHR22932:SF1">
    <property type="entry name" value="CO-CHAPERONE PROTEIN DAF-41"/>
    <property type="match status" value="1"/>
</dbReference>
<dbReference type="InterPro" id="IPR045250">
    <property type="entry name" value="p23-like"/>
</dbReference>
<dbReference type="InterPro" id="IPR008978">
    <property type="entry name" value="HSP20-like_chaperone"/>
</dbReference>
<proteinExistence type="predicted"/>
<reference evidence="2" key="1">
    <citation type="submission" date="2016-10" db="EMBL/GenBank/DDBJ databases">
        <authorList>
            <person name="Benchimol M."/>
            <person name="Almeida L.G."/>
            <person name="Vasconcelos A.T."/>
            <person name="Perreira-Neves A."/>
            <person name="Rosa I.A."/>
            <person name="Tasca T."/>
            <person name="Bogo M.R."/>
            <person name="de Souza W."/>
        </authorList>
    </citation>
    <scope>NUCLEOTIDE SEQUENCE [LARGE SCALE GENOMIC DNA]</scope>
    <source>
        <strain evidence="2">K</strain>
    </source>
</reference>
<feature type="compositionally biased region" description="Basic and acidic residues" evidence="1">
    <location>
        <begin position="81"/>
        <end position="93"/>
    </location>
</feature>
<feature type="region of interest" description="Disordered" evidence="1">
    <location>
        <begin position="51"/>
        <end position="103"/>
    </location>
</feature>